<organism evidence="2 3">
    <name type="scientific">Cryphonectria parasitica (strain ATCC 38755 / EP155)</name>
    <dbReference type="NCBI Taxonomy" id="660469"/>
    <lineage>
        <taxon>Eukaryota</taxon>
        <taxon>Fungi</taxon>
        <taxon>Dikarya</taxon>
        <taxon>Ascomycota</taxon>
        <taxon>Pezizomycotina</taxon>
        <taxon>Sordariomycetes</taxon>
        <taxon>Sordariomycetidae</taxon>
        <taxon>Diaporthales</taxon>
        <taxon>Cryphonectriaceae</taxon>
        <taxon>Cryphonectria-Endothia species complex</taxon>
        <taxon>Cryphonectria</taxon>
    </lineage>
</organism>
<evidence type="ECO:0008006" key="4">
    <source>
        <dbReference type="Google" id="ProtNLM"/>
    </source>
</evidence>
<evidence type="ECO:0000313" key="2">
    <source>
        <dbReference type="EMBL" id="KAF3769333.1"/>
    </source>
</evidence>
<evidence type="ECO:0000256" key="1">
    <source>
        <dbReference type="SAM" id="MobiDB-lite"/>
    </source>
</evidence>
<feature type="region of interest" description="Disordered" evidence="1">
    <location>
        <begin position="183"/>
        <end position="214"/>
    </location>
</feature>
<gene>
    <name evidence="2" type="ORF">M406DRAFT_249805</name>
</gene>
<dbReference type="EMBL" id="MU032345">
    <property type="protein sequence ID" value="KAF3769333.1"/>
    <property type="molecule type" value="Genomic_DNA"/>
</dbReference>
<feature type="region of interest" description="Disordered" evidence="1">
    <location>
        <begin position="599"/>
        <end position="623"/>
    </location>
</feature>
<dbReference type="SUPFAM" id="SSF52047">
    <property type="entry name" value="RNI-like"/>
    <property type="match status" value="1"/>
</dbReference>
<protein>
    <recommendedName>
        <fullName evidence="4">F-box domain-containing protein</fullName>
    </recommendedName>
</protein>
<reference evidence="2" key="1">
    <citation type="journal article" date="2020" name="Phytopathology">
        <title>Genome sequence of the chestnut blight fungus Cryphonectria parasitica EP155: A fundamental resource for an archetypical invasive plant pathogen.</title>
        <authorList>
            <person name="Crouch J.A."/>
            <person name="Dawe A."/>
            <person name="Aerts A."/>
            <person name="Barry K."/>
            <person name="Churchill A.C.L."/>
            <person name="Grimwood J."/>
            <person name="Hillman B."/>
            <person name="Milgroom M.G."/>
            <person name="Pangilinan J."/>
            <person name="Smith M."/>
            <person name="Salamov A."/>
            <person name="Schmutz J."/>
            <person name="Yadav J."/>
            <person name="Grigoriev I.V."/>
            <person name="Nuss D."/>
        </authorList>
    </citation>
    <scope>NUCLEOTIDE SEQUENCE</scope>
    <source>
        <strain evidence="2">EP155</strain>
    </source>
</reference>
<evidence type="ECO:0000313" key="3">
    <source>
        <dbReference type="Proteomes" id="UP000803844"/>
    </source>
</evidence>
<proteinExistence type="predicted"/>
<comment type="caution">
    <text evidence="2">The sequence shown here is derived from an EMBL/GenBank/DDBJ whole genome shotgun (WGS) entry which is preliminary data.</text>
</comment>
<feature type="compositionally biased region" description="Low complexity" evidence="1">
    <location>
        <begin position="475"/>
        <end position="484"/>
    </location>
</feature>
<feature type="region of interest" description="Disordered" evidence="1">
    <location>
        <begin position="460"/>
        <end position="493"/>
    </location>
</feature>
<dbReference type="OrthoDB" id="3210378at2759"/>
<dbReference type="Proteomes" id="UP000803844">
    <property type="component" value="Unassembled WGS sequence"/>
</dbReference>
<dbReference type="InterPro" id="IPR032675">
    <property type="entry name" value="LRR_dom_sf"/>
</dbReference>
<sequence>MIKQVRVQRPGPNEVFTKLPDEVLRMILDHLKVLHLEERSTSCATCWMRDCCSITVCNRRLLYAARAVLYDEIQLVGPDSAVQRKKYKGVYSTRLVLLRRTLRSNPKIASTVRALKVPALADEAPLEPESYHDIVASVVMACPNLERLQGFYPTYNHSDSRIFQALSTRTKLKEMTWVVDAEPTEPEGQQQARLSKIKGRPQSRHASYSMGSGRPSHSLNYLPVQLANNFVRQHMEWTELSHLTIHCLPGANLYTPNDLLGVIVTYLPSLQSLYLSDIPAVSFNDSTLLALPKPLKRLGLVRCAGVTTAGLTTFATHDSAKELETLTLIHQNVDSLPAIVRIFSNLSNLTTFSLVQTLAPTPDDDFFCFMPYVASQSLKMLHWDIFESGLNTADRNGEGAGTSGPTRADALLARSIAANGFPNLRFLRTPCDTGGLFQALCRPKERVELLGDRFRTGLINQASSTTPGGTRPSHRSVNSFSSSSKAIDPSAAGSDLHQARLAAQARLEAARRLPRIEVNIQDEDGVIIESSGLAAYIGDVTSRITYLLTPDHGGTDERGGLVGVAELLSDGGEDLAGEATKVIDGCTGRWNSYNCDRSASAKSSEDAWWHTERGRWKNPSQLS</sequence>
<dbReference type="AlphaFoldDB" id="A0A9P4Y9L2"/>
<dbReference type="GeneID" id="63833768"/>
<dbReference type="RefSeq" id="XP_040780294.1">
    <property type="nucleotide sequence ID" value="XM_040916639.1"/>
</dbReference>
<keyword evidence="3" id="KW-1185">Reference proteome</keyword>
<dbReference type="Gene3D" id="3.80.10.10">
    <property type="entry name" value="Ribonuclease Inhibitor"/>
    <property type="match status" value="1"/>
</dbReference>
<feature type="compositionally biased region" description="Basic and acidic residues" evidence="1">
    <location>
        <begin position="603"/>
        <end position="615"/>
    </location>
</feature>
<feature type="compositionally biased region" description="Polar residues" evidence="1">
    <location>
        <begin position="204"/>
        <end position="214"/>
    </location>
</feature>
<accession>A0A9P4Y9L2</accession>
<name>A0A9P4Y9L2_CRYP1</name>